<dbReference type="Pfam" id="PF00098">
    <property type="entry name" value="zf-CCHC"/>
    <property type="match status" value="1"/>
</dbReference>
<feature type="compositionally biased region" description="Low complexity" evidence="2">
    <location>
        <begin position="289"/>
        <end position="303"/>
    </location>
</feature>
<evidence type="ECO:0000256" key="1">
    <source>
        <dbReference type="PROSITE-ProRule" id="PRU00047"/>
    </source>
</evidence>
<comment type="caution">
    <text evidence="4">The sequence shown here is derived from an EMBL/GenBank/DDBJ whole genome shotgun (WGS) entry which is preliminary data.</text>
</comment>
<dbReference type="SUPFAM" id="SSF57756">
    <property type="entry name" value="Retrovirus zinc finger-like domains"/>
    <property type="match status" value="1"/>
</dbReference>
<dbReference type="GO" id="GO:0003676">
    <property type="term" value="F:nucleic acid binding"/>
    <property type="evidence" value="ECO:0007669"/>
    <property type="project" value="InterPro"/>
</dbReference>
<dbReference type="InterPro" id="IPR001878">
    <property type="entry name" value="Znf_CCHC"/>
</dbReference>
<organism evidence="4 5">
    <name type="scientific">Letharia columbiana</name>
    <dbReference type="NCBI Taxonomy" id="112416"/>
    <lineage>
        <taxon>Eukaryota</taxon>
        <taxon>Fungi</taxon>
        <taxon>Dikarya</taxon>
        <taxon>Ascomycota</taxon>
        <taxon>Pezizomycotina</taxon>
        <taxon>Lecanoromycetes</taxon>
        <taxon>OSLEUM clade</taxon>
        <taxon>Lecanoromycetidae</taxon>
        <taxon>Lecanorales</taxon>
        <taxon>Lecanorineae</taxon>
        <taxon>Parmeliaceae</taxon>
        <taxon>Letharia</taxon>
    </lineage>
</organism>
<evidence type="ECO:0000313" key="4">
    <source>
        <dbReference type="EMBL" id="KAF6224585.1"/>
    </source>
</evidence>
<keyword evidence="5" id="KW-1185">Reference proteome</keyword>
<dbReference type="EMBL" id="JACCJC010000116">
    <property type="protein sequence ID" value="KAF6224585.1"/>
    <property type="molecule type" value="Genomic_DNA"/>
</dbReference>
<dbReference type="InterPro" id="IPR036875">
    <property type="entry name" value="Znf_CCHC_sf"/>
</dbReference>
<evidence type="ECO:0000256" key="2">
    <source>
        <dbReference type="SAM" id="MobiDB-lite"/>
    </source>
</evidence>
<sequence>MTMLNEIRQERDNFREVTTRYHAVVIEKDLAMNDLYQAHRITEEANQLARDFQKDMTSIQRKVNSLEIQSMKDSRLSPIEEERTPRRSKEKSVKSSRIEQKFKANSDHYLTEDSKIAYVVSRLGGKAAQHTMHRRLRNSTNPYQSFTEIMEELADIYENSDRRRGFTTLKAAKEYLRKLDNSQRADYKDFESTKATVKSTTTRTSTTAPAANARLIPVTGSSSSTTTTPLNVTTGSKPREPMCYNCGKKGHYRKDCTITTQTEAGKKAFEEARLHAMEIDEEFEIDNVDTTGSDGSSSDSGNE</sequence>
<feature type="region of interest" description="Disordered" evidence="2">
    <location>
        <begin position="72"/>
        <end position="98"/>
    </location>
</feature>
<dbReference type="Gene3D" id="4.10.60.10">
    <property type="entry name" value="Zinc finger, CCHC-type"/>
    <property type="match status" value="1"/>
</dbReference>
<reference evidence="4 5" key="1">
    <citation type="journal article" date="2020" name="Genomics">
        <title>Complete, high-quality genomes from long-read metagenomic sequencing of two wolf lichen thalli reveals enigmatic genome architecture.</title>
        <authorList>
            <person name="McKenzie S.K."/>
            <person name="Walston R.F."/>
            <person name="Allen J.L."/>
        </authorList>
    </citation>
    <scope>NUCLEOTIDE SEQUENCE [LARGE SCALE GENOMIC DNA]</scope>
    <source>
        <strain evidence="4">WasteWater2</strain>
    </source>
</reference>
<dbReference type="Proteomes" id="UP000578531">
    <property type="component" value="Unassembled WGS sequence"/>
</dbReference>
<dbReference type="GO" id="GO:0008270">
    <property type="term" value="F:zinc ion binding"/>
    <property type="evidence" value="ECO:0007669"/>
    <property type="project" value="UniProtKB-KW"/>
</dbReference>
<dbReference type="PROSITE" id="PS50158">
    <property type="entry name" value="ZF_CCHC"/>
    <property type="match status" value="1"/>
</dbReference>
<evidence type="ECO:0000313" key="5">
    <source>
        <dbReference type="Proteomes" id="UP000578531"/>
    </source>
</evidence>
<dbReference type="GeneID" id="59294629"/>
<keyword evidence="1" id="KW-0479">Metal-binding</keyword>
<dbReference type="OrthoDB" id="4486039at2759"/>
<dbReference type="RefSeq" id="XP_037158283.1">
    <property type="nucleotide sequence ID" value="XM_037314826.1"/>
</dbReference>
<dbReference type="AlphaFoldDB" id="A0A8H6FDQ1"/>
<feature type="domain" description="CCHC-type" evidence="3">
    <location>
        <begin position="243"/>
        <end position="256"/>
    </location>
</feature>
<evidence type="ECO:0000259" key="3">
    <source>
        <dbReference type="PROSITE" id="PS50158"/>
    </source>
</evidence>
<name>A0A8H6FDQ1_9LECA</name>
<gene>
    <name evidence="4" type="ORF">HO173_012997</name>
</gene>
<keyword evidence="1" id="KW-0863">Zinc-finger</keyword>
<feature type="region of interest" description="Disordered" evidence="2">
    <location>
        <begin position="280"/>
        <end position="303"/>
    </location>
</feature>
<keyword evidence="1" id="KW-0862">Zinc</keyword>
<proteinExistence type="predicted"/>
<accession>A0A8H6FDQ1</accession>
<protein>
    <recommendedName>
        <fullName evidence="3">CCHC-type domain-containing protein</fullName>
    </recommendedName>
</protein>
<dbReference type="SMART" id="SM00343">
    <property type="entry name" value="ZnF_C2HC"/>
    <property type="match status" value="1"/>
</dbReference>